<keyword evidence="16" id="KW-1185">Reference proteome</keyword>
<dbReference type="Proteomes" id="UP000472277">
    <property type="component" value="Chromosome 30"/>
</dbReference>
<feature type="binding site" evidence="12">
    <location>
        <position position="99"/>
    </location>
    <ligand>
        <name>Zn(2+)</name>
        <dbReference type="ChEBI" id="CHEBI:29105"/>
        <note>catalytic</note>
    </ligand>
</feature>
<feature type="binding site" evidence="11">
    <location>
        <begin position="51"/>
        <end position="57"/>
    </location>
    <ligand>
        <name>substrate</name>
    </ligand>
</feature>
<keyword evidence="6 13" id="KW-0378">Hydrolase</keyword>
<comment type="catalytic activity">
    <reaction evidence="13">
        <text>2'-deoxycytidine + H2O + H(+) = 2'-deoxyuridine + NH4(+)</text>
        <dbReference type="Rhea" id="RHEA:13433"/>
        <dbReference type="ChEBI" id="CHEBI:15377"/>
        <dbReference type="ChEBI" id="CHEBI:15378"/>
        <dbReference type="ChEBI" id="CHEBI:15698"/>
        <dbReference type="ChEBI" id="CHEBI:16450"/>
        <dbReference type="ChEBI" id="CHEBI:28938"/>
        <dbReference type="EC" id="3.5.4.5"/>
    </reaction>
</comment>
<feature type="active site" description="Proton donor" evidence="10">
    <location>
        <position position="64"/>
    </location>
</feature>
<evidence type="ECO:0000256" key="3">
    <source>
        <dbReference type="ARBA" id="ARBA00006576"/>
    </source>
</evidence>
<comment type="cofactor">
    <cofactor evidence="1 12 13">
        <name>Zn(2+)</name>
        <dbReference type="ChEBI" id="CHEBI:29105"/>
    </cofactor>
</comment>
<feature type="binding site" evidence="12">
    <location>
        <position position="96"/>
    </location>
    <ligand>
        <name>Zn(2+)</name>
        <dbReference type="ChEBI" id="CHEBI:29105"/>
        <note>catalytic</note>
    </ligand>
</feature>
<evidence type="ECO:0000256" key="4">
    <source>
        <dbReference type="ARBA" id="ARBA00012783"/>
    </source>
</evidence>
<evidence type="ECO:0000256" key="5">
    <source>
        <dbReference type="ARBA" id="ARBA00022723"/>
    </source>
</evidence>
<dbReference type="PROSITE" id="PS00903">
    <property type="entry name" value="CYT_DCMP_DEAMINASES_1"/>
    <property type="match status" value="1"/>
</dbReference>
<evidence type="ECO:0000256" key="8">
    <source>
        <dbReference type="ARBA" id="ARBA00032005"/>
    </source>
</evidence>
<dbReference type="PROSITE" id="PS51747">
    <property type="entry name" value="CYT_DCMP_DEAMINASES_2"/>
    <property type="match status" value="1"/>
</dbReference>
<dbReference type="InParanoid" id="A0A673ZFP3"/>
<reference evidence="15" key="1">
    <citation type="submission" date="2025-08" db="UniProtKB">
        <authorList>
            <consortium name="Ensembl"/>
        </authorList>
    </citation>
    <scope>IDENTIFICATION</scope>
</reference>
<dbReference type="GO" id="GO:0005829">
    <property type="term" value="C:cytosol"/>
    <property type="evidence" value="ECO:0007669"/>
    <property type="project" value="TreeGrafter"/>
</dbReference>
<dbReference type="PANTHER" id="PTHR11644">
    <property type="entry name" value="CYTIDINE DEAMINASE"/>
    <property type="match status" value="1"/>
</dbReference>
<feature type="binding site" evidence="12">
    <location>
        <position position="62"/>
    </location>
    <ligand>
        <name>Zn(2+)</name>
        <dbReference type="ChEBI" id="CHEBI:29105"/>
        <note>catalytic</note>
    </ligand>
</feature>
<reference evidence="15" key="2">
    <citation type="submission" date="2025-09" db="UniProtKB">
        <authorList>
            <consortium name="Ensembl"/>
        </authorList>
    </citation>
    <scope>IDENTIFICATION</scope>
</reference>
<dbReference type="AlphaFoldDB" id="A0A673ZFP3"/>
<evidence type="ECO:0000256" key="9">
    <source>
        <dbReference type="ARBA" id="ARBA00049558"/>
    </source>
</evidence>
<evidence type="ECO:0000256" key="7">
    <source>
        <dbReference type="ARBA" id="ARBA00022833"/>
    </source>
</evidence>
<name>A0A673ZFP3_SALTR</name>
<dbReference type="FunFam" id="3.40.140.10:FF:000008">
    <property type="entry name" value="Cytidine deaminase"/>
    <property type="match status" value="1"/>
</dbReference>
<evidence type="ECO:0000256" key="11">
    <source>
        <dbReference type="PIRSR" id="PIRSR606262-2"/>
    </source>
</evidence>
<keyword evidence="7 12" id="KW-0862">Zinc</keyword>
<dbReference type="InterPro" id="IPR016192">
    <property type="entry name" value="APOBEC/CMP_deaminase_Zn-bd"/>
</dbReference>
<dbReference type="GO" id="GO:0055086">
    <property type="term" value="P:nucleobase-containing small molecule metabolic process"/>
    <property type="evidence" value="ECO:0007669"/>
    <property type="project" value="UniProtKB-ARBA"/>
</dbReference>
<evidence type="ECO:0000256" key="12">
    <source>
        <dbReference type="PIRSR" id="PIRSR606262-3"/>
    </source>
</evidence>
<dbReference type="GO" id="GO:0004126">
    <property type="term" value="F:cytidine deaminase activity"/>
    <property type="evidence" value="ECO:0007669"/>
    <property type="project" value="UniProtKB-UniRule"/>
</dbReference>
<dbReference type="Gene3D" id="3.40.140.10">
    <property type="entry name" value="Cytidine Deaminase, domain 2"/>
    <property type="match status" value="1"/>
</dbReference>
<gene>
    <name evidence="15" type="primary">CDA</name>
</gene>
<dbReference type="SUPFAM" id="SSF53927">
    <property type="entry name" value="Cytidine deaminase-like"/>
    <property type="match status" value="1"/>
</dbReference>
<evidence type="ECO:0000256" key="1">
    <source>
        <dbReference type="ARBA" id="ARBA00001947"/>
    </source>
</evidence>
<dbReference type="NCBIfam" id="TIGR01354">
    <property type="entry name" value="cyt_deam_tetra"/>
    <property type="match status" value="1"/>
</dbReference>
<dbReference type="Ensembl" id="ENSSTUT00000048089.1">
    <property type="protein sequence ID" value="ENSSTUP00000046089.1"/>
    <property type="gene ID" value="ENSSTUG00000019378.1"/>
</dbReference>
<evidence type="ECO:0000313" key="16">
    <source>
        <dbReference type="Proteomes" id="UP000472277"/>
    </source>
</evidence>
<dbReference type="Pfam" id="PF00383">
    <property type="entry name" value="dCMP_cyt_deam_1"/>
    <property type="match status" value="1"/>
</dbReference>
<evidence type="ECO:0000256" key="2">
    <source>
        <dbReference type="ARBA" id="ARBA00003949"/>
    </source>
</evidence>
<feature type="domain" description="CMP/dCMP-type deaminase" evidence="14">
    <location>
        <begin position="10"/>
        <end position="133"/>
    </location>
</feature>
<evidence type="ECO:0000256" key="6">
    <source>
        <dbReference type="ARBA" id="ARBA00022801"/>
    </source>
</evidence>
<dbReference type="GO" id="GO:0008270">
    <property type="term" value="F:zinc ion binding"/>
    <property type="evidence" value="ECO:0007669"/>
    <property type="project" value="UniProtKB-UniRule"/>
</dbReference>
<evidence type="ECO:0000256" key="13">
    <source>
        <dbReference type="RuleBase" id="RU364006"/>
    </source>
</evidence>
<dbReference type="OMA" id="MTDLRIN"/>
<dbReference type="NCBIfam" id="NF004064">
    <property type="entry name" value="PRK05578.1"/>
    <property type="match status" value="1"/>
</dbReference>
<dbReference type="GO" id="GO:0072527">
    <property type="term" value="P:pyrimidine-containing compound metabolic process"/>
    <property type="evidence" value="ECO:0007669"/>
    <property type="project" value="UniProtKB-ARBA"/>
</dbReference>
<sequence length="133" mass="14797">GHRYNTDTDKESVVMTDLRINELRFAYCPYSKFRVGAALLAHDGTVFTGCNVENACYNLGLCAERTTIAKAVSEGYRRFKAIAIASDLEDQFISPCGGCRQFMQEFGDQWSVYLSKPGGSYVEMTTFTTQNAS</sequence>
<dbReference type="InterPro" id="IPR002125">
    <property type="entry name" value="CMP_dCMP_dom"/>
</dbReference>
<dbReference type="InterPro" id="IPR050202">
    <property type="entry name" value="Cyt/Deoxycyt_deaminase"/>
</dbReference>
<evidence type="ECO:0000313" key="15">
    <source>
        <dbReference type="Ensembl" id="ENSSTUP00000046089.1"/>
    </source>
</evidence>
<dbReference type="CDD" id="cd01283">
    <property type="entry name" value="cytidine_deaminase"/>
    <property type="match status" value="1"/>
</dbReference>
<evidence type="ECO:0000256" key="10">
    <source>
        <dbReference type="PIRSR" id="PIRSR606262-1"/>
    </source>
</evidence>
<comment type="function">
    <text evidence="2 13">This enzyme scavenges exogenous and endogenous cytidine and 2'-deoxycytidine for UMP synthesis.</text>
</comment>
<keyword evidence="5 12" id="KW-0479">Metal-binding</keyword>
<dbReference type="InterPro" id="IPR016193">
    <property type="entry name" value="Cytidine_deaminase-like"/>
</dbReference>
<comment type="similarity">
    <text evidence="3 13">Belongs to the cytidine and deoxycytidylate deaminase family.</text>
</comment>
<evidence type="ECO:0000259" key="14">
    <source>
        <dbReference type="PROSITE" id="PS51747"/>
    </source>
</evidence>
<dbReference type="PANTHER" id="PTHR11644:SF24">
    <property type="entry name" value="CYTIDINE DEAMINASE"/>
    <property type="match status" value="1"/>
</dbReference>
<accession>A0A673ZFP3</accession>
<dbReference type="InterPro" id="IPR006262">
    <property type="entry name" value="Cyt_deam_tetra"/>
</dbReference>
<organism evidence="15 16">
    <name type="scientific">Salmo trutta</name>
    <name type="common">Brown trout</name>
    <dbReference type="NCBI Taxonomy" id="8032"/>
    <lineage>
        <taxon>Eukaryota</taxon>
        <taxon>Metazoa</taxon>
        <taxon>Chordata</taxon>
        <taxon>Craniata</taxon>
        <taxon>Vertebrata</taxon>
        <taxon>Euteleostomi</taxon>
        <taxon>Actinopterygii</taxon>
        <taxon>Neopterygii</taxon>
        <taxon>Teleostei</taxon>
        <taxon>Protacanthopterygii</taxon>
        <taxon>Salmoniformes</taxon>
        <taxon>Salmonidae</taxon>
        <taxon>Salmoninae</taxon>
        <taxon>Salmo</taxon>
    </lineage>
</organism>
<proteinExistence type="inferred from homology"/>
<dbReference type="GO" id="GO:0042802">
    <property type="term" value="F:identical protein binding"/>
    <property type="evidence" value="ECO:0007669"/>
    <property type="project" value="UniProtKB-ARBA"/>
</dbReference>
<dbReference type="GeneTree" id="ENSGT00390000000911"/>
<protein>
    <recommendedName>
        <fullName evidence="4 13">Cytidine deaminase</fullName>
        <ecNumber evidence="4 13">3.5.4.5</ecNumber>
    </recommendedName>
    <alternativeName>
        <fullName evidence="8 13">Cytidine aminohydrolase</fullName>
    </alternativeName>
</protein>
<comment type="catalytic activity">
    <reaction evidence="9 13">
        <text>cytidine + H2O + H(+) = uridine + NH4(+)</text>
        <dbReference type="Rhea" id="RHEA:16069"/>
        <dbReference type="ChEBI" id="CHEBI:15377"/>
        <dbReference type="ChEBI" id="CHEBI:15378"/>
        <dbReference type="ChEBI" id="CHEBI:16704"/>
        <dbReference type="ChEBI" id="CHEBI:17562"/>
        <dbReference type="ChEBI" id="CHEBI:28938"/>
        <dbReference type="EC" id="3.5.4.5"/>
    </reaction>
</comment>
<dbReference type="EC" id="3.5.4.5" evidence="4 13"/>